<dbReference type="InParanoid" id="G4ZVD4"/>
<evidence type="ECO:0000313" key="3">
    <source>
        <dbReference type="Proteomes" id="UP000002640"/>
    </source>
</evidence>
<sequence>VTVNSVVDDTVAALEEVVGGRWGRVCLAPNDAIQYGGIVRFLATYVQHDALIQECLAGVRCDAVVRITALSERGSAAATRNFPDREPPHGTRKFYH</sequence>
<evidence type="ECO:0000256" key="1">
    <source>
        <dbReference type="SAM" id="MobiDB-lite"/>
    </source>
</evidence>
<evidence type="ECO:0000313" key="2">
    <source>
        <dbReference type="EMBL" id="EGZ13758.1"/>
    </source>
</evidence>
<reference evidence="2 3" key="1">
    <citation type="journal article" date="2006" name="Science">
        <title>Phytophthora genome sequences uncover evolutionary origins and mechanisms of pathogenesis.</title>
        <authorList>
            <person name="Tyler B.M."/>
            <person name="Tripathy S."/>
            <person name="Zhang X."/>
            <person name="Dehal P."/>
            <person name="Jiang R.H."/>
            <person name="Aerts A."/>
            <person name="Arredondo F.D."/>
            <person name="Baxter L."/>
            <person name="Bensasson D."/>
            <person name="Beynon J.L."/>
            <person name="Chapman J."/>
            <person name="Damasceno C.M."/>
            <person name="Dorrance A.E."/>
            <person name="Dou D."/>
            <person name="Dickerman A.W."/>
            <person name="Dubchak I.L."/>
            <person name="Garbelotto M."/>
            <person name="Gijzen M."/>
            <person name="Gordon S.G."/>
            <person name="Govers F."/>
            <person name="Grunwald N.J."/>
            <person name="Huang W."/>
            <person name="Ivors K.L."/>
            <person name="Jones R.W."/>
            <person name="Kamoun S."/>
            <person name="Krampis K."/>
            <person name="Lamour K.H."/>
            <person name="Lee M.K."/>
            <person name="McDonald W.H."/>
            <person name="Medina M."/>
            <person name="Meijer H.J."/>
            <person name="Nordberg E.K."/>
            <person name="Maclean D.J."/>
            <person name="Ospina-Giraldo M.D."/>
            <person name="Morris P.F."/>
            <person name="Phuntumart V."/>
            <person name="Putnam N.H."/>
            <person name="Rash S."/>
            <person name="Rose J.K."/>
            <person name="Sakihama Y."/>
            <person name="Salamov A.A."/>
            <person name="Savidor A."/>
            <person name="Scheuring C.F."/>
            <person name="Smith B.M."/>
            <person name="Sobral B.W."/>
            <person name="Terry A."/>
            <person name="Torto-Alalibo T.A."/>
            <person name="Win J."/>
            <person name="Xu Z."/>
            <person name="Zhang H."/>
            <person name="Grigoriev I.V."/>
            <person name="Rokhsar D.S."/>
            <person name="Boore J.L."/>
        </authorList>
    </citation>
    <scope>NUCLEOTIDE SEQUENCE [LARGE SCALE GENOMIC DNA]</scope>
    <source>
        <strain evidence="2 3">P6497</strain>
    </source>
</reference>
<feature type="region of interest" description="Disordered" evidence="1">
    <location>
        <begin position="75"/>
        <end position="96"/>
    </location>
</feature>
<name>G4ZVD4_PHYSP</name>
<dbReference type="KEGG" id="psoj:PHYSODRAFT_510629"/>
<dbReference type="AlphaFoldDB" id="G4ZVD4"/>
<dbReference type="Proteomes" id="UP000002640">
    <property type="component" value="Unassembled WGS sequence"/>
</dbReference>
<dbReference type="GeneID" id="20659143"/>
<dbReference type="EMBL" id="JH159156">
    <property type="protein sequence ID" value="EGZ13758.1"/>
    <property type="molecule type" value="Genomic_DNA"/>
</dbReference>
<keyword evidence="3" id="KW-1185">Reference proteome</keyword>
<protein>
    <submittedName>
        <fullName evidence="2">Uncharacterized protein</fullName>
    </submittedName>
</protein>
<dbReference type="RefSeq" id="XP_009531187.1">
    <property type="nucleotide sequence ID" value="XM_009532892.1"/>
</dbReference>
<gene>
    <name evidence="2" type="ORF">PHYSODRAFT_510629</name>
</gene>
<organism evidence="2 3">
    <name type="scientific">Phytophthora sojae (strain P6497)</name>
    <name type="common">Soybean stem and root rot agent</name>
    <name type="synonym">Phytophthora megasperma f. sp. glycines</name>
    <dbReference type="NCBI Taxonomy" id="1094619"/>
    <lineage>
        <taxon>Eukaryota</taxon>
        <taxon>Sar</taxon>
        <taxon>Stramenopiles</taxon>
        <taxon>Oomycota</taxon>
        <taxon>Peronosporomycetes</taxon>
        <taxon>Peronosporales</taxon>
        <taxon>Peronosporaceae</taxon>
        <taxon>Phytophthora</taxon>
    </lineage>
</organism>
<feature type="non-terminal residue" evidence="2">
    <location>
        <position position="1"/>
    </location>
</feature>
<accession>G4ZVD4</accession>
<proteinExistence type="predicted"/>